<organism evidence="1 2">
    <name type="scientific">Caerostris extrusa</name>
    <name type="common">Bark spider</name>
    <name type="synonym">Caerostris bankana</name>
    <dbReference type="NCBI Taxonomy" id="172846"/>
    <lineage>
        <taxon>Eukaryota</taxon>
        <taxon>Metazoa</taxon>
        <taxon>Ecdysozoa</taxon>
        <taxon>Arthropoda</taxon>
        <taxon>Chelicerata</taxon>
        <taxon>Arachnida</taxon>
        <taxon>Araneae</taxon>
        <taxon>Araneomorphae</taxon>
        <taxon>Entelegynae</taxon>
        <taxon>Araneoidea</taxon>
        <taxon>Araneidae</taxon>
        <taxon>Caerostris</taxon>
    </lineage>
</organism>
<name>A0AAV4X1V5_CAEEX</name>
<accession>A0AAV4X1V5</accession>
<dbReference type="EMBL" id="BPLR01017085">
    <property type="protein sequence ID" value="GIY88633.1"/>
    <property type="molecule type" value="Genomic_DNA"/>
</dbReference>
<sequence length="91" mass="10503">MDPPFPLFLLLSHFGPEQSMEDLYELGPRLHGNQMLCLEIYQADLDCSPPVRGAKLIQETDRRKRRQLSGLFTLQSEICNSLAKRKCERIV</sequence>
<evidence type="ECO:0000313" key="2">
    <source>
        <dbReference type="Proteomes" id="UP001054945"/>
    </source>
</evidence>
<reference evidence="1 2" key="1">
    <citation type="submission" date="2021-06" db="EMBL/GenBank/DDBJ databases">
        <title>Caerostris extrusa draft genome.</title>
        <authorList>
            <person name="Kono N."/>
            <person name="Arakawa K."/>
        </authorList>
    </citation>
    <scope>NUCLEOTIDE SEQUENCE [LARGE SCALE GENOMIC DNA]</scope>
</reference>
<dbReference type="Proteomes" id="UP001054945">
    <property type="component" value="Unassembled WGS sequence"/>
</dbReference>
<protein>
    <submittedName>
        <fullName evidence="1">Uncharacterized protein</fullName>
    </submittedName>
</protein>
<dbReference type="AlphaFoldDB" id="A0AAV4X1V5"/>
<proteinExistence type="predicted"/>
<keyword evidence="2" id="KW-1185">Reference proteome</keyword>
<gene>
    <name evidence="1" type="ORF">CEXT_85131</name>
</gene>
<evidence type="ECO:0000313" key="1">
    <source>
        <dbReference type="EMBL" id="GIY88633.1"/>
    </source>
</evidence>
<comment type="caution">
    <text evidence="1">The sequence shown here is derived from an EMBL/GenBank/DDBJ whole genome shotgun (WGS) entry which is preliminary data.</text>
</comment>